<dbReference type="FunFam" id="3.40.50.300:FF:000074">
    <property type="entry name" value="Multidrug resistance-associated protein 5 isoform 1"/>
    <property type="match status" value="1"/>
</dbReference>
<dbReference type="InterPro" id="IPR003439">
    <property type="entry name" value="ABC_transporter-like_ATP-bd"/>
</dbReference>
<evidence type="ECO:0000256" key="11">
    <source>
        <dbReference type="SAM" id="MobiDB-lite"/>
    </source>
</evidence>
<evidence type="ECO:0000256" key="4">
    <source>
        <dbReference type="ARBA" id="ARBA00022692"/>
    </source>
</evidence>
<dbReference type="SMART" id="SM00382">
    <property type="entry name" value="AAA"/>
    <property type="match status" value="2"/>
</dbReference>
<dbReference type="GO" id="GO:0016020">
    <property type="term" value="C:membrane"/>
    <property type="evidence" value="ECO:0007669"/>
    <property type="project" value="InterPro"/>
</dbReference>
<dbReference type="GO" id="GO:0016887">
    <property type="term" value="F:ATP hydrolysis activity"/>
    <property type="evidence" value="ECO:0007669"/>
    <property type="project" value="InterPro"/>
</dbReference>
<evidence type="ECO:0000256" key="2">
    <source>
        <dbReference type="ARBA" id="ARBA00009726"/>
    </source>
</evidence>
<accession>A0A0P4VWT6</accession>
<dbReference type="CDD" id="cd18599">
    <property type="entry name" value="ABC_6TM_MRP5_8_9_D2"/>
    <property type="match status" value="1"/>
</dbReference>
<keyword evidence="4 12" id="KW-0812">Transmembrane</keyword>
<dbReference type="Gene3D" id="3.40.50.300">
    <property type="entry name" value="P-loop containing nucleotide triphosphate hydrolases"/>
    <property type="match status" value="2"/>
</dbReference>
<dbReference type="GO" id="GO:0005524">
    <property type="term" value="F:ATP binding"/>
    <property type="evidence" value="ECO:0007669"/>
    <property type="project" value="UniProtKB-KW"/>
</dbReference>
<dbReference type="InterPro" id="IPR017871">
    <property type="entry name" value="ABC_transporter-like_CS"/>
</dbReference>
<organism evidence="15">
    <name type="scientific">Scylla olivacea</name>
    <name type="common">Orange mud crab</name>
    <name type="synonym">Cancer olivacea</name>
    <dbReference type="NCBI Taxonomy" id="85551"/>
    <lineage>
        <taxon>Eukaryota</taxon>
        <taxon>Metazoa</taxon>
        <taxon>Ecdysozoa</taxon>
        <taxon>Arthropoda</taxon>
        <taxon>Crustacea</taxon>
        <taxon>Multicrustacea</taxon>
        <taxon>Malacostraca</taxon>
        <taxon>Eumalacostraca</taxon>
        <taxon>Eucarida</taxon>
        <taxon>Decapoda</taxon>
        <taxon>Pleocyemata</taxon>
        <taxon>Brachyura</taxon>
        <taxon>Eubrachyura</taxon>
        <taxon>Portunoidea</taxon>
        <taxon>Portunidae</taxon>
        <taxon>Portuninae</taxon>
        <taxon>Scylla</taxon>
    </lineage>
</organism>
<keyword evidence="9 12" id="KW-0472">Membrane</keyword>
<evidence type="ECO:0000256" key="6">
    <source>
        <dbReference type="ARBA" id="ARBA00022741"/>
    </source>
</evidence>
<feature type="domain" description="ABC transporter" evidence="13">
    <location>
        <begin position="558"/>
        <end position="781"/>
    </location>
</feature>
<dbReference type="PANTHER" id="PTHR24223">
    <property type="entry name" value="ATP-BINDING CASSETTE SUB-FAMILY C"/>
    <property type="match status" value="1"/>
</dbReference>
<comment type="subcellular location">
    <subcellularLocation>
        <location evidence="1">Endomembrane system</location>
        <topology evidence="1">Multi-pass membrane protein</topology>
    </subcellularLocation>
</comment>
<dbReference type="InterPro" id="IPR027417">
    <property type="entry name" value="P-loop_NTPase"/>
</dbReference>
<feature type="transmembrane region" description="Helical" evidence="12">
    <location>
        <begin position="927"/>
        <end position="947"/>
    </location>
</feature>
<dbReference type="FunFam" id="3.40.50.300:FF:000997">
    <property type="entry name" value="Multidrug resistance-associated protein 1"/>
    <property type="match status" value="1"/>
</dbReference>
<feature type="domain" description="ABC transporter" evidence="13">
    <location>
        <begin position="1203"/>
        <end position="1437"/>
    </location>
</feature>
<feature type="domain" description="ABC transmembrane type-1" evidence="14">
    <location>
        <begin position="214"/>
        <end position="473"/>
    </location>
</feature>
<keyword evidence="5" id="KW-0677">Repeat</keyword>
<feature type="compositionally biased region" description="Polar residues" evidence="11">
    <location>
        <begin position="7"/>
        <end position="23"/>
    </location>
</feature>
<keyword evidence="6" id="KW-0547">Nucleotide-binding</keyword>
<dbReference type="GO" id="GO:0012505">
    <property type="term" value="C:endomembrane system"/>
    <property type="evidence" value="ECO:0007669"/>
    <property type="project" value="UniProtKB-SubCell"/>
</dbReference>
<evidence type="ECO:0000256" key="12">
    <source>
        <dbReference type="SAM" id="Phobius"/>
    </source>
</evidence>
<evidence type="ECO:0000256" key="7">
    <source>
        <dbReference type="ARBA" id="ARBA00022840"/>
    </source>
</evidence>
<reference evidence="15" key="1">
    <citation type="submission" date="2015-09" db="EMBL/GenBank/DDBJ databases">
        <title>Scylla olivacea transcriptome.</title>
        <authorList>
            <person name="Ikhwanuddin M."/>
        </authorList>
    </citation>
    <scope>NUCLEOTIDE SEQUENCE</scope>
</reference>
<dbReference type="Pfam" id="PF00005">
    <property type="entry name" value="ABC_tran"/>
    <property type="match status" value="2"/>
</dbReference>
<evidence type="ECO:0000259" key="14">
    <source>
        <dbReference type="PROSITE" id="PS50929"/>
    </source>
</evidence>
<dbReference type="Pfam" id="PF00664">
    <property type="entry name" value="ABC_membrane"/>
    <property type="match status" value="2"/>
</dbReference>
<keyword evidence="10" id="KW-0325">Glycoprotein</keyword>
<evidence type="ECO:0000313" key="15">
    <source>
        <dbReference type="EMBL" id="JAI60378.1"/>
    </source>
</evidence>
<sequence length="1445" mass="161619">MAENESQDVNTLVSEGNNASNEGDTLLDHSDCASNASPLKSVGFILQTDVAEVNGDEIDADIDDALDEGYMGMECTLERGFSLNESAIAKDLRHERYSDVAVKYMPNTSLCRYKPSVKHFIPIRKSSRARDEMPVDEAGLYSFITISWITNMMWKAYKTGLKDDDVPLCSKYDMCEYNTDRLEILWNAEVKKKGKDAASLQYVLWQFYRTRFLFGIVIFSLTIILGFVGPIAFMRFFISWLSSDEPLLVGLFWAGGLVISEFARVTLFCLVWSINYRNGIRLRAACLGMLYRKLMKMSSLGNRSVGEVINLFANDAQRIFDFVVIGPLIIGGPLVAVGGVIYILWLLGPWALFGMVAFLLFYPFQYCLSRLTGYLRRKTITVTDERVRMMNELLNCVKLIKMYAWEKSFASTVSGIRSRERQLLEKSAYVQSLSLAMAPTVPIIAAIVTFLAHIGAGYDLTPAQGMTMIAYFLGQARSSFNVLRFSVRGIVEGNDSFDRIKRMLVMEELTPYRGNPEDSSVAIAFQNATLAWDAVSLQKEKRNTESIKKKESNKKVPSQADQLLSQEMELHHVEVLFGLNFTINKGELVGVCGGVGAGKSSLISAALGHMRLEKGCVDLQGTCAYVGQQAWILNATLRDNILLDESFDAKRYYRVIHACSLSQDIETMPAGDMTEIGERGINLSGGQKQRVSLARAIYADRDVYLLDDPLSAVDAHVGSHLFQWVIKRALQGKTTIFVTHQLQYLPQCDRVLLIQDGRVAGFDLHAKLLEDSTEYATLYKSHMDSVEKEEYERDEFSPPAVRRRQDSTMSTGSERNSIPDKLMDDIIQESLAEGKGIGQLISEEKLDKGDIPWSTYHSYIIACGGYIVCTLVISTFLLNVGSTAFSSWWLSMWLSAGSGNTTLTLGNETIVSDSIADNPDRHYYQTVYGSFILVILGTSLIRGFSFMKTTLRASSQMHDQVFMKVFHSPMSFFDTTPSGRIINIFSRDMDEVDVRVPMTLEMFIQNIFLIASALLFVCLVFPYFLPILAVLAIIMMFIRNVFRVGIRDFKRLENVSRSPLYSHISTTVNGLATIHAYGKQSLFSKKFSVFFDENSCAIYLFNCAMRWLAVRLDLLALCVTSSTAMLALFLRGVVDPSFAGLALAYATQLSGIFQYTVRLSTETEARFTSVQRLDNCSKVLVSEASSITESKCADPLWPKYGRISYKKVQLKYRPETPLVLKGISFHIDSMEKIGVVGRTGSGKSSLGTALFRLVELTAGSIRIDGIDISTLGLEDLRSRLSIIPQDPVLFIGTVRYNLDPFESHSDEEIWSALEQTYMKDRISCLDLGLSSCVVENGENFSVGERQLLCMARVLLRNSKILFLDEATAAIDAETDIKIQKTLKNAFKSCTMITIAHRLNTVMLCSRVMVLDDGKVMEFDTPRALLANNSSLFSKMVAKSKASFIS</sequence>
<dbReference type="PROSITE" id="PS50893">
    <property type="entry name" value="ABC_TRANSPORTER_2"/>
    <property type="match status" value="2"/>
</dbReference>
<dbReference type="CDD" id="cd18592">
    <property type="entry name" value="ABC_6TM_MRP5_8_9_D1"/>
    <property type="match status" value="1"/>
</dbReference>
<comment type="similarity">
    <text evidence="2">Belongs to the ABC transporter superfamily. ABCC family. Conjugate transporter (TC 3.A.1.208) subfamily.</text>
</comment>
<keyword evidence="3" id="KW-0813">Transport</keyword>
<name>A0A0P4VWT6_SCYOL</name>
<feature type="transmembrane region" description="Helical" evidence="12">
    <location>
        <begin position="428"/>
        <end position="450"/>
    </location>
</feature>
<dbReference type="PANTHER" id="PTHR24223:SF447">
    <property type="entry name" value="MULTIDRUG RESISTANCE-ASSOCIATED PROTEIN 5"/>
    <property type="match status" value="1"/>
</dbReference>
<dbReference type="CDD" id="cd03244">
    <property type="entry name" value="ABCC_MRP_domain2"/>
    <property type="match status" value="1"/>
</dbReference>
<evidence type="ECO:0008006" key="16">
    <source>
        <dbReference type="Google" id="ProtNLM"/>
    </source>
</evidence>
<dbReference type="InterPro" id="IPR003593">
    <property type="entry name" value="AAA+_ATPase"/>
</dbReference>
<dbReference type="PROSITE" id="PS00211">
    <property type="entry name" value="ABC_TRANSPORTER_1"/>
    <property type="match status" value="2"/>
</dbReference>
<dbReference type="FunFam" id="1.20.1560.10:FF:000015">
    <property type="entry name" value="multidrug resistance-associated protein 5 isoform X1"/>
    <property type="match status" value="1"/>
</dbReference>
<dbReference type="EMBL" id="GDRN01090919">
    <property type="protein sequence ID" value="JAI60378.1"/>
    <property type="molecule type" value="Transcribed_RNA"/>
</dbReference>
<dbReference type="InterPro" id="IPR036640">
    <property type="entry name" value="ABC1_TM_sf"/>
</dbReference>
<feature type="transmembrane region" description="Helical" evidence="12">
    <location>
        <begin position="859"/>
        <end position="885"/>
    </location>
</feature>
<dbReference type="PROSITE" id="PS50929">
    <property type="entry name" value="ABC_TM1F"/>
    <property type="match status" value="2"/>
</dbReference>
<feature type="domain" description="ABC transmembrane type-1" evidence="14">
    <location>
        <begin position="871"/>
        <end position="1165"/>
    </location>
</feature>
<keyword evidence="7" id="KW-0067">ATP-binding</keyword>
<protein>
    <recommendedName>
        <fullName evidence="16">Multidrug resistance-associated protein 5</fullName>
    </recommendedName>
</protein>
<keyword evidence="8 12" id="KW-1133">Transmembrane helix</keyword>
<evidence type="ECO:0000256" key="1">
    <source>
        <dbReference type="ARBA" id="ARBA00004127"/>
    </source>
</evidence>
<evidence type="ECO:0000259" key="13">
    <source>
        <dbReference type="PROSITE" id="PS50893"/>
    </source>
</evidence>
<evidence type="ECO:0000256" key="8">
    <source>
        <dbReference type="ARBA" id="ARBA00022989"/>
    </source>
</evidence>
<dbReference type="SUPFAM" id="SSF52540">
    <property type="entry name" value="P-loop containing nucleoside triphosphate hydrolases"/>
    <property type="match status" value="2"/>
</dbReference>
<proteinExistence type="inferred from homology"/>
<dbReference type="InterPro" id="IPR011527">
    <property type="entry name" value="ABC1_TM_dom"/>
</dbReference>
<dbReference type="CDD" id="cd03250">
    <property type="entry name" value="ABCC_MRP_domain1"/>
    <property type="match status" value="1"/>
</dbReference>
<dbReference type="InterPro" id="IPR050173">
    <property type="entry name" value="ABC_transporter_C-like"/>
</dbReference>
<evidence type="ECO:0000256" key="3">
    <source>
        <dbReference type="ARBA" id="ARBA00022448"/>
    </source>
</evidence>
<feature type="transmembrane region" description="Helical" evidence="12">
    <location>
        <begin position="250"/>
        <end position="274"/>
    </location>
</feature>
<feature type="transmembrane region" description="Helical" evidence="12">
    <location>
        <begin position="212"/>
        <end position="238"/>
    </location>
</feature>
<feature type="region of interest" description="Disordered" evidence="11">
    <location>
        <begin position="789"/>
        <end position="815"/>
    </location>
</feature>
<feature type="transmembrane region" description="Helical" evidence="12">
    <location>
        <begin position="1023"/>
        <end position="1042"/>
    </location>
</feature>
<feature type="transmembrane region" description="Helical" evidence="12">
    <location>
        <begin position="319"/>
        <end position="344"/>
    </location>
</feature>
<dbReference type="FunFam" id="1.20.1560.10:FF:000012">
    <property type="entry name" value="ATP binding cassette subfamily C member 5"/>
    <property type="match status" value="1"/>
</dbReference>
<dbReference type="SUPFAM" id="SSF90123">
    <property type="entry name" value="ABC transporter transmembrane region"/>
    <property type="match status" value="2"/>
</dbReference>
<evidence type="ECO:0000256" key="10">
    <source>
        <dbReference type="ARBA" id="ARBA00023180"/>
    </source>
</evidence>
<evidence type="ECO:0000256" key="9">
    <source>
        <dbReference type="ARBA" id="ARBA00023136"/>
    </source>
</evidence>
<evidence type="ECO:0000256" key="5">
    <source>
        <dbReference type="ARBA" id="ARBA00022737"/>
    </source>
</evidence>
<feature type="region of interest" description="Disordered" evidence="11">
    <location>
        <begin position="1"/>
        <end position="30"/>
    </location>
</feature>
<feature type="transmembrane region" description="Helical" evidence="12">
    <location>
        <begin position="350"/>
        <end position="368"/>
    </location>
</feature>
<dbReference type="GO" id="GO:0140359">
    <property type="term" value="F:ABC-type transporter activity"/>
    <property type="evidence" value="ECO:0007669"/>
    <property type="project" value="InterPro"/>
</dbReference>
<dbReference type="Gene3D" id="1.20.1560.10">
    <property type="entry name" value="ABC transporter type 1, transmembrane domain"/>
    <property type="match status" value="2"/>
</dbReference>